<dbReference type="CDD" id="cd07246">
    <property type="entry name" value="VOC_like"/>
    <property type="match status" value="1"/>
</dbReference>
<dbReference type="SUPFAM" id="SSF54593">
    <property type="entry name" value="Glyoxalase/Bleomycin resistance protein/Dihydroxybiphenyl dioxygenase"/>
    <property type="match status" value="1"/>
</dbReference>
<sequence>MKRMKIAAGHQQVMPYLLVEQADALVDFIKRIFQGQEMMRILSADRKIQHSEIKIGDSTVLLAEASGKQIIPGSMYVYVRDTDKTYYDALDAGAKPLMSPIDEDDNMRSAGFRDPFGNIWWIATLA</sequence>
<evidence type="ECO:0000313" key="3">
    <source>
        <dbReference type="Proteomes" id="UP000653730"/>
    </source>
</evidence>
<evidence type="ECO:0000259" key="1">
    <source>
        <dbReference type="Pfam" id="PF00903"/>
    </source>
</evidence>
<gene>
    <name evidence="2" type="ORF">IBL28_01270</name>
</gene>
<dbReference type="PANTHER" id="PTHR34109">
    <property type="entry name" value="BNAUNNG04460D PROTEIN-RELATED"/>
    <property type="match status" value="1"/>
</dbReference>
<dbReference type="Pfam" id="PF00903">
    <property type="entry name" value="Glyoxalase"/>
    <property type="match status" value="1"/>
</dbReference>
<dbReference type="AlphaFoldDB" id="A0A926JNQ2"/>
<dbReference type="InterPro" id="IPR004360">
    <property type="entry name" value="Glyas_Fos-R_dOase_dom"/>
</dbReference>
<feature type="domain" description="Glyoxalase/fosfomycin resistance/dioxygenase" evidence="1">
    <location>
        <begin position="17"/>
        <end position="122"/>
    </location>
</feature>
<dbReference type="RefSeq" id="WP_187963740.1">
    <property type="nucleotide sequence ID" value="NZ_JACVDC010000002.1"/>
</dbReference>
<keyword evidence="3" id="KW-1185">Reference proteome</keyword>
<protein>
    <submittedName>
        <fullName evidence="2">VOC family protein</fullName>
    </submittedName>
</protein>
<reference evidence="2 3" key="1">
    <citation type="submission" date="2020-09" db="EMBL/GenBank/DDBJ databases">
        <title>Sinomicrobium weinanense sp. nov., a halophilic bacteria isolated from saline-alkali soil.</title>
        <authorList>
            <person name="Wu P."/>
            <person name="Ren H."/>
            <person name="Mei Y."/>
            <person name="Liang Y."/>
            <person name="Chen Z."/>
        </authorList>
    </citation>
    <scope>NUCLEOTIDE SEQUENCE [LARGE SCALE GENOMIC DNA]</scope>
    <source>
        <strain evidence="2 3">FJxs</strain>
    </source>
</reference>
<dbReference type="Gene3D" id="3.30.720.110">
    <property type="match status" value="1"/>
</dbReference>
<evidence type="ECO:0000313" key="2">
    <source>
        <dbReference type="EMBL" id="MBC9794581.1"/>
    </source>
</evidence>
<proteinExistence type="predicted"/>
<dbReference type="Gene3D" id="3.30.720.120">
    <property type="match status" value="1"/>
</dbReference>
<dbReference type="PANTHER" id="PTHR34109:SF1">
    <property type="entry name" value="VOC DOMAIN-CONTAINING PROTEIN"/>
    <property type="match status" value="1"/>
</dbReference>
<dbReference type="InterPro" id="IPR029068">
    <property type="entry name" value="Glyas_Bleomycin-R_OHBP_Dase"/>
</dbReference>
<comment type="caution">
    <text evidence="2">The sequence shown here is derived from an EMBL/GenBank/DDBJ whole genome shotgun (WGS) entry which is preliminary data.</text>
</comment>
<dbReference type="Proteomes" id="UP000653730">
    <property type="component" value="Unassembled WGS sequence"/>
</dbReference>
<organism evidence="2 3">
    <name type="scientific">Sinomicrobium weinanense</name>
    <dbReference type="NCBI Taxonomy" id="2842200"/>
    <lineage>
        <taxon>Bacteria</taxon>
        <taxon>Pseudomonadati</taxon>
        <taxon>Bacteroidota</taxon>
        <taxon>Flavobacteriia</taxon>
        <taxon>Flavobacteriales</taxon>
        <taxon>Flavobacteriaceae</taxon>
        <taxon>Sinomicrobium</taxon>
    </lineage>
</organism>
<name>A0A926JNQ2_9FLAO</name>
<accession>A0A926JNQ2</accession>
<dbReference type="EMBL" id="JACVDC010000002">
    <property type="protein sequence ID" value="MBC9794581.1"/>
    <property type="molecule type" value="Genomic_DNA"/>
</dbReference>